<comment type="caution">
    <text evidence="1">The sequence shown here is derived from an EMBL/GenBank/DDBJ whole genome shotgun (WGS) entry which is preliminary data.</text>
</comment>
<gene>
    <name evidence="1" type="ORF">SDC9_52670</name>
</gene>
<accession>A0A644WS79</accession>
<dbReference type="EMBL" id="VSSQ01001222">
    <property type="protein sequence ID" value="MPM06371.1"/>
    <property type="molecule type" value="Genomic_DNA"/>
</dbReference>
<protein>
    <submittedName>
        <fullName evidence="1">Uncharacterized protein</fullName>
    </submittedName>
</protein>
<dbReference type="AlphaFoldDB" id="A0A644WS79"/>
<organism evidence="1">
    <name type="scientific">bioreactor metagenome</name>
    <dbReference type="NCBI Taxonomy" id="1076179"/>
    <lineage>
        <taxon>unclassified sequences</taxon>
        <taxon>metagenomes</taxon>
        <taxon>ecological metagenomes</taxon>
    </lineage>
</organism>
<name>A0A644WS79_9ZZZZ</name>
<sequence length="197" mass="22897">MNINEIVRIVSKNCFERNFEFWEPYKDLSKMTIIPHYSQNLEIGIGSVSTKLSSMVETYSVTFVENNNLPIDVFAYKEKGGCHHFMLYKLQVPPFNTDPIAKDKLLIKTFSIYFLEQILTYWKFVINRPILISRGFVVCNMSTINSVKIPTINDAEHLGFADFNKSLLQEPKLSECLEDCILDYKSVITPRQPYFID</sequence>
<reference evidence="1" key="1">
    <citation type="submission" date="2019-08" db="EMBL/GenBank/DDBJ databases">
        <authorList>
            <person name="Kucharzyk K."/>
            <person name="Murdoch R.W."/>
            <person name="Higgins S."/>
            <person name="Loffler F."/>
        </authorList>
    </citation>
    <scope>NUCLEOTIDE SEQUENCE</scope>
</reference>
<proteinExistence type="predicted"/>
<evidence type="ECO:0000313" key="1">
    <source>
        <dbReference type="EMBL" id="MPM06371.1"/>
    </source>
</evidence>